<evidence type="ECO:0000313" key="1">
    <source>
        <dbReference type="EMBL" id="KAL0113349.1"/>
    </source>
</evidence>
<evidence type="ECO:0000313" key="2">
    <source>
        <dbReference type="Proteomes" id="UP001430953"/>
    </source>
</evidence>
<comment type="caution">
    <text evidence="1">The sequence shown here is derived from an EMBL/GenBank/DDBJ whole genome shotgun (WGS) entry which is preliminary data.</text>
</comment>
<reference evidence="1 2" key="1">
    <citation type="submission" date="2023-03" db="EMBL/GenBank/DDBJ databases">
        <title>High recombination rates correlate with genetic variation in Cardiocondyla obscurior ants.</title>
        <authorList>
            <person name="Errbii M."/>
        </authorList>
    </citation>
    <scope>NUCLEOTIDE SEQUENCE [LARGE SCALE GENOMIC DNA]</scope>
    <source>
        <strain evidence="1">Alpha-2009</strain>
        <tissue evidence="1">Whole body</tissue>
    </source>
</reference>
<dbReference type="Proteomes" id="UP001430953">
    <property type="component" value="Unassembled WGS sequence"/>
</dbReference>
<sequence length="151" mass="17812">MRSIDIQIIYSRDPSPRWTKKGKMVVIRREDDHRTSHGERDEFVGVRQTPGATTYYPLGGRNSPLKRLYSDNPTFPFLRLICPERRHFNTCSCRIIRHKYGRIYASRLCRKYARLTLNIESDLISRGFKCLSLFLMHMCNNARGNISYSFM</sequence>
<accession>A0AAW2FBN6</accession>
<protein>
    <recommendedName>
        <fullName evidence="3">Ribosomal protein S14</fullName>
    </recommendedName>
</protein>
<evidence type="ECO:0008006" key="3">
    <source>
        <dbReference type="Google" id="ProtNLM"/>
    </source>
</evidence>
<dbReference type="EMBL" id="JADYXP020000012">
    <property type="protein sequence ID" value="KAL0113349.1"/>
    <property type="molecule type" value="Genomic_DNA"/>
</dbReference>
<gene>
    <name evidence="1" type="ORF">PUN28_012483</name>
</gene>
<keyword evidence="2" id="KW-1185">Reference proteome</keyword>
<organism evidence="1 2">
    <name type="scientific">Cardiocondyla obscurior</name>
    <dbReference type="NCBI Taxonomy" id="286306"/>
    <lineage>
        <taxon>Eukaryota</taxon>
        <taxon>Metazoa</taxon>
        <taxon>Ecdysozoa</taxon>
        <taxon>Arthropoda</taxon>
        <taxon>Hexapoda</taxon>
        <taxon>Insecta</taxon>
        <taxon>Pterygota</taxon>
        <taxon>Neoptera</taxon>
        <taxon>Endopterygota</taxon>
        <taxon>Hymenoptera</taxon>
        <taxon>Apocrita</taxon>
        <taxon>Aculeata</taxon>
        <taxon>Formicoidea</taxon>
        <taxon>Formicidae</taxon>
        <taxon>Myrmicinae</taxon>
        <taxon>Cardiocondyla</taxon>
    </lineage>
</organism>
<dbReference type="AlphaFoldDB" id="A0AAW2FBN6"/>
<name>A0AAW2FBN6_9HYME</name>
<proteinExistence type="predicted"/>